<dbReference type="EMBL" id="JAVRIB010000008">
    <property type="protein sequence ID" value="MDT0635096.1"/>
    <property type="molecule type" value="Genomic_DNA"/>
</dbReference>
<organism evidence="1 2">
    <name type="scientific">Spectribacter hydrogenoxidans</name>
    <dbReference type="NCBI Taxonomy" id="3075608"/>
    <lineage>
        <taxon>Bacteria</taxon>
        <taxon>Pseudomonadati</taxon>
        <taxon>Pseudomonadota</taxon>
        <taxon>Gammaproteobacteria</taxon>
        <taxon>Salinisphaerales</taxon>
        <taxon>Salinisphaeraceae</taxon>
        <taxon>Spectribacter</taxon>
    </lineage>
</organism>
<sequence length="120" mass="12056">MTTKFKRYGETITWTNGTGSDVAVNDLVAVGGVLAVALVDIPDGETGELGTEGVFEVAKVTGTAINQGDPIDYDASEGAVSTGITEATGDLSDCAVCWADAASGDTTASIKLGRVAAVVN</sequence>
<protein>
    <submittedName>
        <fullName evidence="1">DUF2190 family protein</fullName>
    </submittedName>
</protein>
<dbReference type="RefSeq" id="WP_311652949.1">
    <property type="nucleotide sequence ID" value="NZ_JAVRIB010000008.1"/>
</dbReference>
<keyword evidence="2" id="KW-1185">Reference proteome</keyword>
<evidence type="ECO:0000313" key="1">
    <source>
        <dbReference type="EMBL" id="MDT0635096.1"/>
    </source>
</evidence>
<dbReference type="Pfam" id="PF09956">
    <property type="entry name" value="Phage_cement_2"/>
    <property type="match status" value="1"/>
</dbReference>
<accession>A0ABU3C0M6</accession>
<evidence type="ECO:0000313" key="2">
    <source>
        <dbReference type="Proteomes" id="UP001251857"/>
    </source>
</evidence>
<dbReference type="Proteomes" id="UP001251857">
    <property type="component" value="Unassembled WGS sequence"/>
</dbReference>
<proteinExistence type="predicted"/>
<dbReference type="InterPro" id="IPR011231">
    <property type="entry name" value="Phage_VT1-Sakai_H0018"/>
</dbReference>
<gene>
    <name evidence="1" type="ORF">RM532_09000</name>
</gene>
<name>A0ABU3C0M6_9GAMM</name>
<dbReference type="PIRSF" id="PIRSF030771">
    <property type="entry name" value="UCP030771"/>
    <property type="match status" value="1"/>
</dbReference>
<comment type="caution">
    <text evidence="1">The sequence shown here is derived from an EMBL/GenBank/DDBJ whole genome shotgun (WGS) entry which is preliminary data.</text>
</comment>
<reference evidence="1 2" key="1">
    <citation type="submission" date="2023-09" db="EMBL/GenBank/DDBJ databases">
        <authorList>
            <person name="Rey-Velasco X."/>
        </authorList>
    </citation>
    <scope>NUCLEOTIDE SEQUENCE [LARGE SCALE GENOMIC DNA]</scope>
    <source>
        <strain evidence="1 2">W335</strain>
    </source>
</reference>